<evidence type="ECO:0000259" key="3">
    <source>
        <dbReference type="Pfam" id="PF25455"/>
    </source>
</evidence>
<dbReference type="InterPro" id="IPR017703">
    <property type="entry name" value="YgfZ/GCV_T_CS"/>
</dbReference>
<dbReference type="InterPro" id="IPR006222">
    <property type="entry name" value="GCVT_N"/>
</dbReference>
<dbReference type="InterPro" id="IPR057460">
    <property type="entry name" value="CAF17_C"/>
</dbReference>
<dbReference type="Proteomes" id="UP000642829">
    <property type="component" value="Unassembled WGS sequence"/>
</dbReference>
<feature type="domain" description="GCVT N-terminal" evidence="2">
    <location>
        <begin position="14"/>
        <end position="110"/>
    </location>
</feature>
<dbReference type="GO" id="GO:0016226">
    <property type="term" value="P:iron-sulfur cluster assembly"/>
    <property type="evidence" value="ECO:0007669"/>
    <property type="project" value="TreeGrafter"/>
</dbReference>
<dbReference type="RefSeq" id="WP_189517178.1">
    <property type="nucleotide sequence ID" value="NZ_BMXG01000028.1"/>
</dbReference>
<dbReference type="InterPro" id="IPR027266">
    <property type="entry name" value="TrmE/GcvT-like"/>
</dbReference>
<keyword evidence="1" id="KW-0809">Transit peptide</keyword>
<proteinExistence type="predicted"/>
<gene>
    <name evidence="4" type="ORF">GCM10007047_32280</name>
</gene>
<protein>
    <submittedName>
        <fullName evidence="4">Folate-binding protein YgfZ</fullName>
    </submittedName>
</protein>
<accession>A0A8J3DKZ1</accession>
<dbReference type="EMBL" id="BMXG01000028">
    <property type="protein sequence ID" value="GHC12421.1"/>
    <property type="molecule type" value="Genomic_DNA"/>
</dbReference>
<feature type="domain" description="CAF17 C-terminal" evidence="3">
    <location>
        <begin position="224"/>
        <end position="270"/>
    </location>
</feature>
<comment type="caution">
    <text evidence="4">The sequence shown here is derived from an EMBL/GenBank/DDBJ whole genome shotgun (WGS) entry which is preliminary data.</text>
</comment>
<evidence type="ECO:0000313" key="5">
    <source>
        <dbReference type="Proteomes" id="UP000642829"/>
    </source>
</evidence>
<evidence type="ECO:0000313" key="4">
    <source>
        <dbReference type="EMBL" id="GHC12421.1"/>
    </source>
</evidence>
<dbReference type="Pfam" id="PF01571">
    <property type="entry name" value="GCV_T"/>
    <property type="match status" value="1"/>
</dbReference>
<dbReference type="NCBIfam" id="TIGR03317">
    <property type="entry name" value="ygfZ_signature"/>
    <property type="match status" value="1"/>
</dbReference>
<evidence type="ECO:0000259" key="2">
    <source>
        <dbReference type="Pfam" id="PF01571"/>
    </source>
</evidence>
<sequence length="291" mass="31782">MGNLYAYQSTPCVLSVTGEDAFSYLQSQFSNDLRRTDARPVTYGLFLDRKGKVQADSFALQLNPERFLLVSYHAEPAALINKVEANIIADEVELEDVSAQYRLVTLWGNETQLSGLLADVGTYIEQTGTLIYRGRQMTQPHIDCLIPADAIFSLPNAAQASVTELLAARIDSGIPAIPQDIGLNDLPHEGGDLSKSAVSYTKGCYLGQEVMARLHAMGRPQRALYQVSFSAQNPPERIPVYSEEKAVGEITSNSAGKGLALIKRRYVSEKSKLFGEQPGGFPVHVIGEITT</sequence>
<dbReference type="SUPFAM" id="SSF103025">
    <property type="entry name" value="Folate-binding domain"/>
    <property type="match status" value="1"/>
</dbReference>
<dbReference type="Pfam" id="PF25455">
    <property type="entry name" value="Beta-barrel_CAF17_C"/>
    <property type="match status" value="1"/>
</dbReference>
<name>A0A8J3DKZ1_9BACT</name>
<reference evidence="4" key="1">
    <citation type="journal article" date="2014" name="Int. J. Syst. Evol. Microbiol.">
        <title>Complete genome sequence of Corynebacterium casei LMG S-19264T (=DSM 44701T), isolated from a smear-ripened cheese.</title>
        <authorList>
            <consortium name="US DOE Joint Genome Institute (JGI-PGF)"/>
            <person name="Walter F."/>
            <person name="Albersmeier A."/>
            <person name="Kalinowski J."/>
            <person name="Ruckert C."/>
        </authorList>
    </citation>
    <scope>NUCLEOTIDE SEQUENCE</scope>
    <source>
        <strain evidence="4">KCTC 12870</strain>
    </source>
</reference>
<dbReference type="InterPro" id="IPR045179">
    <property type="entry name" value="YgfZ/GcvT"/>
</dbReference>
<organism evidence="4 5">
    <name type="scientific">Cerasicoccus arenae</name>
    <dbReference type="NCBI Taxonomy" id="424488"/>
    <lineage>
        <taxon>Bacteria</taxon>
        <taxon>Pseudomonadati</taxon>
        <taxon>Verrucomicrobiota</taxon>
        <taxon>Opitutia</taxon>
        <taxon>Puniceicoccales</taxon>
        <taxon>Cerasicoccaceae</taxon>
        <taxon>Cerasicoccus</taxon>
    </lineage>
</organism>
<keyword evidence="5" id="KW-1185">Reference proteome</keyword>
<dbReference type="PANTHER" id="PTHR22602">
    <property type="entry name" value="TRANSFERASE CAF17, MITOCHONDRIAL-RELATED"/>
    <property type="match status" value="1"/>
</dbReference>
<dbReference type="Gene3D" id="3.30.1360.120">
    <property type="entry name" value="Probable tRNA modification gtpase trme, domain 1"/>
    <property type="match status" value="1"/>
</dbReference>
<reference evidence="4" key="2">
    <citation type="submission" date="2020-09" db="EMBL/GenBank/DDBJ databases">
        <authorList>
            <person name="Sun Q."/>
            <person name="Kim S."/>
        </authorList>
    </citation>
    <scope>NUCLEOTIDE SEQUENCE</scope>
    <source>
        <strain evidence="4">KCTC 12870</strain>
    </source>
</reference>
<dbReference type="AlphaFoldDB" id="A0A8J3DKZ1"/>
<dbReference type="PIRSF" id="PIRSF006487">
    <property type="entry name" value="GcvT"/>
    <property type="match status" value="1"/>
</dbReference>
<evidence type="ECO:0000256" key="1">
    <source>
        <dbReference type="ARBA" id="ARBA00022946"/>
    </source>
</evidence>
<dbReference type="PANTHER" id="PTHR22602:SF0">
    <property type="entry name" value="TRANSFERASE CAF17, MITOCHONDRIAL-RELATED"/>
    <property type="match status" value="1"/>
</dbReference>